<dbReference type="PATRIC" id="fig|359131.3.peg.1617"/>
<dbReference type="InterPro" id="IPR050791">
    <property type="entry name" value="Aldo-Keto_reductase"/>
</dbReference>
<proteinExistence type="predicted"/>
<evidence type="ECO:0000313" key="3">
    <source>
        <dbReference type="EMBL" id="KJS62243.1"/>
    </source>
</evidence>
<dbReference type="SUPFAM" id="SSF51430">
    <property type="entry name" value="NAD(P)-linked oxidoreductase"/>
    <property type="match status" value="1"/>
</dbReference>
<keyword evidence="4" id="KW-1185">Reference proteome</keyword>
<dbReference type="Pfam" id="PF00248">
    <property type="entry name" value="Aldo_ket_red"/>
    <property type="match status" value="1"/>
</dbReference>
<dbReference type="EMBL" id="JZKH01000015">
    <property type="protein sequence ID" value="KJS62243.1"/>
    <property type="molecule type" value="Genomic_DNA"/>
</dbReference>
<dbReference type="InterPro" id="IPR036812">
    <property type="entry name" value="NAD(P)_OxRdtase_dom_sf"/>
</dbReference>
<name>A0A0F2TG86_STRR3</name>
<dbReference type="PANTHER" id="PTHR43625">
    <property type="entry name" value="AFLATOXIN B1 ALDEHYDE REDUCTASE"/>
    <property type="match status" value="1"/>
</dbReference>
<reference evidence="3 4" key="1">
    <citation type="submission" date="2015-02" db="EMBL/GenBank/DDBJ databases">
        <authorList>
            <person name="Ju K.-S."/>
            <person name="Doroghazi J.R."/>
            <person name="Metcalf W."/>
        </authorList>
    </citation>
    <scope>NUCLEOTIDE SEQUENCE [LARGE SCALE GENOMIC DNA]</scope>
    <source>
        <strain evidence="3 4">ATCC 31215</strain>
    </source>
</reference>
<organism evidence="3 4">
    <name type="scientific">Streptomyces rubellomurinus (strain ATCC 31215)</name>
    <dbReference type="NCBI Taxonomy" id="359131"/>
    <lineage>
        <taxon>Bacteria</taxon>
        <taxon>Bacillati</taxon>
        <taxon>Actinomycetota</taxon>
        <taxon>Actinomycetes</taxon>
        <taxon>Kitasatosporales</taxon>
        <taxon>Streptomycetaceae</taxon>
        <taxon>Streptomyces</taxon>
    </lineage>
</organism>
<dbReference type="InterPro" id="IPR023210">
    <property type="entry name" value="NADP_OxRdtase_dom"/>
</dbReference>
<dbReference type="CDD" id="cd19076">
    <property type="entry name" value="AKR_AKR13A_13D"/>
    <property type="match status" value="1"/>
</dbReference>
<feature type="domain" description="NADP-dependent oxidoreductase" evidence="2">
    <location>
        <begin position="16"/>
        <end position="306"/>
    </location>
</feature>
<dbReference type="Gene3D" id="3.20.20.100">
    <property type="entry name" value="NADP-dependent oxidoreductase domain"/>
    <property type="match status" value="1"/>
</dbReference>
<dbReference type="GO" id="GO:0005737">
    <property type="term" value="C:cytoplasm"/>
    <property type="evidence" value="ECO:0007669"/>
    <property type="project" value="TreeGrafter"/>
</dbReference>
<dbReference type="PANTHER" id="PTHR43625:SF40">
    <property type="entry name" value="ALDO-KETO REDUCTASE YAKC [NADP(+)]"/>
    <property type="match status" value="1"/>
</dbReference>
<dbReference type="GO" id="GO:0016491">
    <property type="term" value="F:oxidoreductase activity"/>
    <property type="evidence" value="ECO:0007669"/>
    <property type="project" value="UniProtKB-KW"/>
</dbReference>
<evidence type="ECO:0000259" key="2">
    <source>
        <dbReference type="Pfam" id="PF00248"/>
    </source>
</evidence>
<dbReference type="InterPro" id="IPR020471">
    <property type="entry name" value="AKR"/>
</dbReference>
<sequence length="326" mass="36067">MLPARALGTLAAPAQGLGCMGLSEFRGPVDERRALRTVHRALDLGVTMLDTADIYGRGRNEELVGRAVRGRRDRVVLSTKFGIVRTDDPNERSVNGRADYVRRSCEQSLRRLGVDHIDLYYVHRIDPATPLEETMLALAGLVAEGKVRHVGLSEASPEEIRRAHAVHPVSAVQSEWSLWSRELEAEVAPTCRELGIGIVAFSPLARGILSDGFRTLDDLAADDDRRRNPRFAEQNFDRNLLLVAALRDLARECGATVNQLALAWVQARGADVVPIPGAERPEHVEENARAVHLSLSSDELRRIEELSPAEAVAGFRLDRCRAQMLR</sequence>
<dbReference type="PRINTS" id="PR00069">
    <property type="entry name" value="ALDKETRDTASE"/>
</dbReference>
<evidence type="ECO:0000256" key="1">
    <source>
        <dbReference type="ARBA" id="ARBA00023002"/>
    </source>
</evidence>
<dbReference type="AlphaFoldDB" id="A0A0F2TG86"/>
<comment type="caution">
    <text evidence="3">The sequence shown here is derived from an EMBL/GenBank/DDBJ whole genome shotgun (WGS) entry which is preliminary data.</text>
</comment>
<protein>
    <submittedName>
        <fullName evidence="3">Aldo/keto reductase</fullName>
    </submittedName>
</protein>
<gene>
    <name evidence="3" type="ORF">VM95_10075</name>
</gene>
<dbReference type="Proteomes" id="UP000033699">
    <property type="component" value="Unassembled WGS sequence"/>
</dbReference>
<accession>A0A0F2TG86</accession>
<evidence type="ECO:0000313" key="4">
    <source>
        <dbReference type="Proteomes" id="UP000033699"/>
    </source>
</evidence>
<keyword evidence="1" id="KW-0560">Oxidoreductase</keyword>